<accession>A0A2T2Z1K6</accession>
<protein>
    <recommendedName>
        <fullName evidence="1">TPR repeat domain-containing protein</fullName>
    </recommendedName>
</protein>
<dbReference type="AlphaFoldDB" id="A0A2T2Z1K6"/>
<name>A0A2T2Z1K6_9NOCA</name>
<reference evidence="2 3" key="1">
    <citation type="submission" date="2018-02" db="EMBL/GenBank/DDBJ databases">
        <title>8 Nocardia nova and 1 Nocardia cyriacigeorgica strain used for evolution to TMP-SMX.</title>
        <authorList>
            <person name="Mehta H."/>
            <person name="Weng J."/>
            <person name="Shamoo Y."/>
        </authorList>
    </citation>
    <scope>NUCLEOTIDE SEQUENCE [LARGE SCALE GENOMIC DNA]</scope>
    <source>
        <strain evidence="2 3">ATCC 33727</strain>
    </source>
</reference>
<dbReference type="RefSeq" id="WP_063029348.1">
    <property type="nucleotide sequence ID" value="NZ_PYHS01000009.1"/>
</dbReference>
<dbReference type="InterPro" id="IPR057037">
    <property type="entry name" value="TPR_rep_actino"/>
</dbReference>
<evidence type="ECO:0000259" key="1">
    <source>
        <dbReference type="Pfam" id="PF23275"/>
    </source>
</evidence>
<dbReference type="Pfam" id="PF23275">
    <property type="entry name" value="TPR_23"/>
    <property type="match status" value="1"/>
</dbReference>
<comment type="caution">
    <text evidence="2">The sequence shown here is derived from an EMBL/GenBank/DDBJ whole genome shotgun (WGS) entry which is preliminary data.</text>
</comment>
<dbReference type="EMBL" id="PYHS01000009">
    <property type="protein sequence ID" value="PSR61640.1"/>
    <property type="molecule type" value="Genomic_DNA"/>
</dbReference>
<proteinExistence type="predicted"/>
<sequence length="364" mass="37818">MKSSVGGVLCAALVAGLVACGNGPSPAQSAADDLVERAVAAGSADKAAVHGLLTGHAPREGVTADQVLGDLLHRHWDDDGAAMGMLFSWIGPDAKSSDPVVAARAGESATGLARYLGDHVADLLNLDGPRTASVGQVNPKAIQQIGVALTPFIANMAGVRSPGIAAAGFPAPGGSDPVGRNAVNVFAVVGSDKDSAQHFVDATFAVAGVIAREWVFAELDHRAAAEGPYQYGVLCRILDRGLTAEADDRTRDEFGDTSPLPVGNKRQQPYVEYDAVVGALPEITIASAIQSHNGFIGHDARYTYLFGDDGQLRDLIQLIRAGALSGQVVEGDLVNVISSDSNGRMRAPYLGFHNGYQQGWDAVE</sequence>
<evidence type="ECO:0000313" key="2">
    <source>
        <dbReference type="EMBL" id="PSR61640.1"/>
    </source>
</evidence>
<gene>
    <name evidence="2" type="ORF">C8259_19055</name>
</gene>
<organism evidence="2 3">
    <name type="scientific">Nocardia nova</name>
    <dbReference type="NCBI Taxonomy" id="37330"/>
    <lineage>
        <taxon>Bacteria</taxon>
        <taxon>Bacillati</taxon>
        <taxon>Actinomycetota</taxon>
        <taxon>Actinomycetes</taxon>
        <taxon>Mycobacteriales</taxon>
        <taxon>Nocardiaceae</taxon>
        <taxon>Nocardia</taxon>
    </lineage>
</organism>
<dbReference type="Proteomes" id="UP000241647">
    <property type="component" value="Unassembled WGS sequence"/>
</dbReference>
<feature type="domain" description="TPR repeat" evidence="1">
    <location>
        <begin position="25"/>
        <end position="89"/>
    </location>
</feature>
<evidence type="ECO:0000313" key="3">
    <source>
        <dbReference type="Proteomes" id="UP000241647"/>
    </source>
</evidence>
<dbReference type="PROSITE" id="PS51257">
    <property type="entry name" value="PROKAR_LIPOPROTEIN"/>
    <property type="match status" value="1"/>
</dbReference>